<organism evidence="2 3">
    <name type="scientific">Thalassotalea castellviae</name>
    <dbReference type="NCBI Taxonomy" id="3075612"/>
    <lineage>
        <taxon>Bacteria</taxon>
        <taxon>Pseudomonadati</taxon>
        <taxon>Pseudomonadota</taxon>
        <taxon>Gammaproteobacteria</taxon>
        <taxon>Alteromonadales</taxon>
        <taxon>Colwelliaceae</taxon>
        <taxon>Thalassotalea</taxon>
    </lineage>
</organism>
<dbReference type="Proteomes" id="UP001266357">
    <property type="component" value="Unassembled WGS sequence"/>
</dbReference>
<feature type="signal peptide" evidence="1">
    <location>
        <begin position="1"/>
        <end position="20"/>
    </location>
</feature>
<evidence type="ECO:0000313" key="2">
    <source>
        <dbReference type="EMBL" id="MDT0603426.1"/>
    </source>
</evidence>
<reference evidence="2 3" key="1">
    <citation type="submission" date="2023-09" db="EMBL/GenBank/DDBJ databases">
        <authorList>
            <person name="Rey-Velasco X."/>
        </authorList>
    </citation>
    <scope>NUCLEOTIDE SEQUENCE [LARGE SCALE GENOMIC DNA]</scope>
    <source>
        <strain evidence="2 3">W431</strain>
    </source>
</reference>
<evidence type="ECO:0000313" key="3">
    <source>
        <dbReference type="Proteomes" id="UP001266357"/>
    </source>
</evidence>
<feature type="chain" id="PRO_5045253217" evidence="1">
    <location>
        <begin position="21"/>
        <end position="174"/>
    </location>
</feature>
<name>A0ABU2ZZS1_9GAMM</name>
<proteinExistence type="predicted"/>
<sequence length="174" mass="19397">MKIKLVLLIILMPLTSLCNANDGESYHATNKKFLEIKDVNHQAQAWGICSAVFKITATFFPEQNAQARQLLDFARGAELAVIMTHVSDGLDKDISPERFSALWSFSKQLGDSIPEASLTGIQADMERLGKDGQEQFINKLSASMKICSDNLKAQQSYIELWRELAKSGLLKNPH</sequence>
<dbReference type="EMBL" id="JAVRIF010000003">
    <property type="protein sequence ID" value="MDT0603426.1"/>
    <property type="molecule type" value="Genomic_DNA"/>
</dbReference>
<dbReference type="RefSeq" id="WP_311579558.1">
    <property type="nucleotide sequence ID" value="NZ_JAVRIF010000003.1"/>
</dbReference>
<evidence type="ECO:0000256" key="1">
    <source>
        <dbReference type="SAM" id="SignalP"/>
    </source>
</evidence>
<comment type="caution">
    <text evidence="2">The sequence shown here is derived from an EMBL/GenBank/DDBJ whole genome shotgun (WGS) entry which is preliminary data.</text>
</comment>
<keyword evidence="3" id="KW-1185">Reference proteome</keyword>
<gene>
    <name evidence="2" type="ORF">RM573_07435</name>
</gene>
<keyword evidence="1" id="KW-0732">Signal</keyword>
<protein>
    <submittedName>
        <fullName evidence="2">Uncharacterized protein</fullName>
    </submittedName>
</protein>
<accession>A0ABU2ZZS1</accession>